<dbReference type="Proteomes" id="UP000189628">
    <property type="component" value="Plasmid unnamed"/>
</dbReference>
<evidence type="ECO:0000313" key="2">
    <source>
        <dbReference type="Proteomes" id="UP000189628"/>
    </source>
</evidence>
<organism evidence="1 2">
    <name type="scientific">blood disease bacterium A2-HR MARDI</name>
    <dbReference type="NCBI Taxonomy" id="1944648"/>
    <lineage>
        <taxon>Bacteria</taxon>
        <taxon>Pseudomonadati</taxon>
        <taxon>Pseudomonadota</taxon>
        <taxon>Betaproteobacteria</taxon>
        <taxon>Burkholderiales</taxon>
        <taxon>Burkholderiaceae</taxon>
        <taxon>Ralstonia</taxon>
        <taxon>Ralstonia solanacearum species complex</taxon>
    </lineage>
</organism>
<reference evidence="1 2" key="1">
    <citation type="submission" date="2017-02" db="EMBL/GenBank/DDBJ databases">
        <title>Blood Disease Bacterium A2-HR MARDI.</title>
        <authorList>
            <person name="Badrun R."/>
            <person name="Abu Bakar N."/>
            <person name="Laboh R."/>
        </authorList>
    </citation>
    <scope>NUCLEOTIDE SEQUENCE [LARGE SCALE GENOMIC DNA]</scope>
    <source>
        <strain evidence="1 2">A2-HR MARDI</strain>
        <plasmid evidence="2">Plasmid</plasmid>
    </source>
</reference>
<name>A0A1U9VQD5_9RALS</name>
<evidence type="ECO:0000313" key="1">
    <source>
        <dbReference type="EMBL" id="AQW32685.1"/>
    </source>
</evidence>
<gene>
    <name evidence="1" type="ORF">B0B51_23165</name>
</gene>
<accession>A0A1U9VQD5</accession>
<proteinExistence type="predicted"/>
<geneLocation type="plasmid" evidence="1">
    <name>unnamed</name>
</geneLocation>
<protein>
    <submittedName>
        <fullName evidence="1">Uncharacterized protein</fullName>
    </submittedName>
</protein>
<sequence length="65" mass="6539">MRLRIGFAYAHAISPGWAPIALSGASIKDSPLVWCCSDAFIGAVSVGTHVARGGGGQASLSKVAP</sequence>
<keyword evidence="1" id="KW-0614">Plasmid</keyword>
<dbReference type="EMBL" id="CP019912">
    <property type="protein sequence ID" value="AQW32685.1"/>
    <property type="molecule type" value="Genomic_DNA"/>
</dbReference>
<dbReference type="AlphaFoldDB" id="A0A1U9VQD5"/>